<keyword evidence="2" id="KW-0802">TPR repeat</keyword>
<accession>K7AMP0</accession>
<proteinExistence type="predicted"/>
<evidence type="ECO:0000256" key="2">
    <source>
        <dbReference type="ARBA" id="ARBA00022803"/>
    </source>
</evidence>
<evidence type="ECO:0000256" key="3">
    <source>
        <dbReference type="SAM" id="SignalP"/>
    </source>
</evidence>
<evidence type="ECO:0000313" key="4">
    <source>
        <dbReference type="EMBL" id="AGH42758.1"/>
    </source>
</evidence>
<dbReference type="InterPro" id="IPR011990">
    <property type="entry name" value="TPR-like_helical_dom_sf"/>
</dbReference>
<reference evidence="4 5" key="1">
    <citation type="journal article" date="2013" name="Genome Announc.">
        <title>Complete Genome Sequence of Glaciecola psychrophila Strain 170T.</title>
        <authorList>
            <person name="Yin J."/>
            <person name="Chen J."/>
            <person name="Liu G."/>
            <person name="Yu Y."/>
            <person name="Song L."/>
            <person name="Wang X."/>
            <person name="Qu X."/>
        </authorList>
    </citation>
    <scope>NUCLEOTIDE SEQUENCE [LARGE SCALE GENOMIC DNA]</scope>
    <source>
        <strain evidence="4 5">170</strain>
    </source>
</reference>
<dbReference type="eggNOG" id="COG0457">
    <property type="taxonomic scope" value="Bacteria"/>
</dbReference>
<organism evidence="4 5">
    <name type="scientific">Paraglaciecola psychrophila 170</name>
    <dbReference type="NCBI Taxonomy" id="1129794"/>
    <lineage>
        <taxon>Bacteria</taxon>
        <taxon>Pseudomonadati</taxon>
        <taxon>Pseudomonadota</taxon>
        <taxon>Gammaproteobacteria</taxon>
        <taxon>Alteromonadales</taxon>
        <taxon>Alteromonadaceae</taxon>
        <taxon>Paraglaciecola</taxon>
    </lineage>
</organism>
<dbReference type="HOGENOM" id="CLU_092366_1_0_6"/>
<evidence type="ECO:0000313" key="5">
    <source>
        <dbReference type="Proteomes" id="UP000011864"/>
    </source>
</evidence>
<dbReference type="InterPro" id="IPR050498">
    <property type="entry name" value="Ycf3"/>
</dbReference>
<dbReference type="OrthoDB" id="255821at2"/>
<protein>
    <submittedName>
        <fullName evidence="4">Uncharacterized protein</fullName>
    </submittedName>
</protein>
<name>K7AMP0_9ALTE</name>
<keyword evidence="3" id="KW-0732">Signal</keyword>
<gene>
    <name evidence="4" type="ORF">C427_0648</name>
</gene>
<dbReference type="InterPro" id="IPR019734">
    <property type="entry name" value="TPR_rpt"/>
</dbReference>
<dbReference type="AlphaFoldDB" id="K7AMP0"/>
<feature type="chain" id="PRO_5003899171" evidence="3">
    <location>
        <begin position="24"/>
        <end position="240"/>
    </location>
</feature>
<dbReference type="SUPFAM" id="SSF48452">
    <property type="entry name" value="TPR-like"/>
    <property type="match status" value="1"/>
</dbReference>
<dbReference type="PANTHER" id="PTHR44858">
    <property type="entry name" value="TETRATRICOPEPTIDE REPEAT PROTEIN 6"/>
    <property type="match status" value="1"/>
</dbReference>
<dbReference type="Proteomes" id="UP000011864">
    <property type="component" value="Chromosome"/>
</dbReference>
<dbReference type="STRING" id="1129794.C427_0648"/>
<evidence type="ECO:0000256" key="1">
    <source>
        <dbReference type="ARBA" id="ARBA00022737"/>
    </source>
</evidence>
<feature type="signal peptide" evidence="3">
    <location>
        <begin position="1"/>
        <end position="23"/>
    </location>
</feature>
<dbReference type="SMART" id="SM00028">
    <property type="entry name" value="TPR"/>
    <property type="match status" value="2"/>
</dbReference>
<dbReference type="EMBL" id="CP003837">
    <property type="protein sequence ID" value="AGH42758.1"/>
    <property type="molecule type" value="Genomic_DNA"/>
</dbReference>
<dbReference type="KEGG" id="gps:C427_0648"/>
<dbReference type="Pfam" id="PF13414">
    <property type="entry name" value="TPR_11"/>
    <property type="match status" value="1"/>
</dbReference>
<dbReference type="Gene3D" id="1.25.40.10">
    <property type="entry name" value="Tetratricopeptide repeat domain"/>
    <property type="match status" value="1"/>
</dbReference>
<sequence>MKFTNIILSLMSLALLNSCSSLLPFDETEKNVSEAVEEPLRPLQTKVNTLQTLPNLYKTQTRKDKASAQTLHQFQGALLLKQQGKLSLARERFIALSEQYPNLSGVWLQLALLAKQQDNDDIQLQHKEMTRYLNNAISANPLNYLAHNEFALVLRQQGQFQQALSHYESAIKSWPAFAEGYLNRGILYDLYMGRKSLALVDYELYQALSDDNSRQLKGWIIDLKRQIKRDQAVTEAGAML</sequence>
<keyword evidence="1" id="KW-0677">Repeat</keyword>
<dbReference type="RefSeq" id="WP_007636220.1">
    <property type="nucleotide sequence ID" value="NC_020514.1"/>
</dbReference>
<keyword evidence="5" id="KW-1185">Reference proteome</keyword>
<dbReference type="PATRIC" id="fig|1129794.4.peg.643"/>
<dbReference type="PANTHER" id="PTHR44858:SF1">
    <property type="entry name" value="UDP-N-ACETYLGLUCOSAMINE--PEPTIDE N-ACETYLGLUCOSAMINYLTRANSFERASE SPINDLY-RELATED"/>
    <property type="match status" value="1"/>
</dbReference>